<dbReference type="Pfam" id="PF02371">
    <property type="entry name" value="Transposase_20"/>
    <property type="match status" value="1"/>
</dbReference>
<dbReference type="InterPro" id="IPR047650">
    <property type="entry name" value="Transpos_IS110"/>
</dbReference>
<accession>A0A3B0WVI0</accession>
<dbReference type="Pfam" id="PF01548">
    <property type="entry name" value="DEDD_Tnp_IS110"/>
    <property type="match status" value="1"/>
</dbReference>
<evidence type="ECO:0000313" key="3">
    <source>
        <dbReference type="EMBL" id="VAW59471.1"/>
    </source>
</evidence>
<feature type="domain" description="Transposase IS116/IS110/IS902 C-terminal" evidence="2">
    <location>
        <begin position="183"/>
        <end position="264"/>
    </location>
</feature>
<feature type="domain" description="Transposase IS110-like N-terminal" evidence="1">
    <location>
        <begin position="16"/>
        <end position="118"/>
    </location>
</feature>
<proteinExistence type="predicted"/>
<dbReference type="PANTHER" id="PTHR33055:SF3">
    <property type="entry name" value="PUTATIVE TRANSPOSASE FOR IS117-RELATED"/>
    <property type="match status" value="1"/>
</dbReference>
<dbReference type="PANTHER" id="PTHR33055">
    <property type="entry name" value="TRANSPOSASE FOR INSERTION SEQUENCE ELEMENT IS1111A"/>
    <property type="match status" value="1"/>
</dbReference>
<dbReference type="InterPro" id="IPR002525">
    <property type="entry name" value="Transp_IS110-like_N"/>
</dbReference>
<organism evidence="3">
    <name type="scientific">hydrothermal vent metagenome</name>
    <dbReference type="NCBI Taxonomy" id="652676"/>
    <lineage>
        <taxon>unclassified sequences</taxon>
        <taxon>metagenomes</taxon>
        <taxon>ecological metagenomes</taxon>
    </lineage>
</organism>
<feature type="non-terminal residue" evidence="3">
    <location>
        <position position="1"/>
    </location>
</feature>
<gene>
    <name evidence="3" type="ORF">MNBD_GAMMA08-1793</name>
</gene>
<dbReference type="GO" id="GO:0004803">
    <property type="term" value="F:transposase activity"/>
    <property type="evidence" value="ECO:0007669"/>
    <property type="project" value="InterPro"/>
</dbReference>
<dbReference type="GO" id="GO:0003677">
    <property type="term" value="F:DNA binding"/>
    <property type="evidence" value="ECO:0007669"/>
    <property type="project" value="InterPro"/>
</dbReference>
<dbReference type="EMBL" id="UOFH01000084">
    <property type="protein sequence ID" value="VAW59471.1"/>
    <property type="molecule type" value="Genomic_DNA"/>
</dbReference>
<sequence length="309" mass="35634">NKAFNRKTLIEFIIQQPPSIIAMEACYSSHYWGRLFNSFGHEVKLLPAQHVKPFVRGNKNDHNDAIAIAEASQRPHIKCVPVKTLTQQDIQCLHRLRERYVSQRTYLSNQTRGLLSEYGIVFNQGFKYLTTTLVELISPEDKRLSEVIKKELRHVYAEFIQVSKRLDDLNKSLMQIANDNIQCQRLMSIPGIGVVNATALYSAIGDGDQFKNARELSVWLGITPKQFSSGDKNVMSGITKRGDRYLRKQLIHGARAVIYRYKNRDDKLSNWVNRLVQRRGPNKACVALANKMARLCWILLQRKEMYVKQ</sequence>
<evidence type="ECO:0000259" key="1">
    <source>
        <dbReference type="Pfam" id="PF01548"/>
    </source>
</evidence>
<dbReference type="GO" id="GO:0006313">
    <property type="term" value="P:DNA transposition"/>
    <property type="evidence" value="ECO:0007669"/>
    <property type="project" value="InterPro"/>
</dbReference>
<protein>
    <submittedName>
        <fullName evidence="3">Mobile element protein</fullName>
    </submittedName>
</protein>
<evidence type="ECO:0000259" key="2">
    <source>
        <dbReference type="Pfam" id="PF02371"/>
    </source>
</evidence>
<name>A0A3B0WVI0_9ZZZZ</name>
<dbReference type="NCBIfam" id="NF033542">
    <property type="entry name" value="transpos_IS110"/>
    <property type="match status" value="1"/>
</dbReference>
<reference evidence="3" key="1">
    <citation type="submission" date="2018-06" db="EMBL/GenBank/DDBJ databases">
        <authorList>
            <person name="Zhirakovskaya E."/>
        </authorList>
    </citation>
    <scope>NUCLEOTIDE SEQUENCE</scope>
</reference>
<dbReference type="InterPro" id="IPR003346">
    <property type="entry name" value="Transposase_20"/>
</dbReference>
<dbReference type="AlphaFoldDB" id="A0A3B0WVI0"/>